<comment type="caution">
    <text evidence="13">The sequence shown here is derived from an EMBL/GenBank/DDBJ whole genome shotgun (WGS) entry which is preliminary data.</text>
</comment>
<keyword evidence="8 10" id="KW-0564">Palmitate</keyword>
<dbReference type="InterPro" id="IPR011862">
    <property type="entry name" value="Phos-bd"/>
</dbReference>
<sequence>MKSLKKLALLLTLIFALTALAACGSEGGDTEDTGSDEGKTEENGKEAAEGEELSGDVKVAGSSTVFPMQVYLAEKYQAEQPNVSVTVDSIGSGGGFKKSTKGEIDLSNASRPIKDEEKAIAEENGIQLEPLTLAYDGLTVAVSAENDFVDSLTVEQLKEIFLADSGKTKWSDINEEWPEETIKIYSPGHDSGTFDYFNEVILEENPMREDEDVTLSEDDNVLVRGIQNDPNAIGFFGYAYYFENKDSLKALAIAEDGGEPVEPNNDTIQSGDYSPLSRPLFTYANVNAIKEKAQVYDYTKFVLENAGAAAEEVKYVALPDDKYQEQLDQLNEWAGK</sequence>
<feature type="compositionally biased region" description="Basic and acidic residues" evidence="11">
    <location>
        <begin position="36"/>
        <end position="48"/>
    </location>
</feature>
<evidence type="ECO:0000256" key="1">
    <source>
        <dbReference type="ARBA" id="ARBA00002841"/>
    </source>
</evidence>
<dbReference type="AlphaFoldDB" id="A0A0A5HZ50"/>
<dbReference type="GO" id="GO:0006817">
    <property type="term" value="P:phosphate ion transport"/>
    <property type="evidence" value="ECO:0007669"/>
    <property type="project" value="UniProtKB-UniRule"/>
</dbReference>
<dbReference type="PANTHER" id="PTHR30570:SF1">
    <property type="entry name" value="PHOSPHATE-BINDING PROTEIN PSTS"/>
    <property type="match status" value="1"/>
</dbReference>
<protein>
    <recommendedName>
        <fullName evidence="10">Phosphate-binding protein</fullName>
    </recommendedName>
</protein>
<dbReference type="InterPro" id="IPR024370">
    <property type="entry name" value="PBP_domain"/>
</dbReference>
<dbReference type="eggNOG" id="COG0226">
    <property type="taxonomic scope" value="Bacteria"/>
</dbReference>
<organism evidence="13 14">
    <name type="scientific">Pontibacillus litoralis JSM 072002</name>
    <dbReference type="NCBI Taxonomy" id="1385512"/>
    <lineage>
        <taxon>Bacteria</taxon>
        <taxon>Bacillati</taxon>
        <taxon>Bacillota</taxon>
        <taxon>Bacilli</taxon>
        <taxon>Bacillales</taxon>
        <taxon>Bacillaceae</taxon>
        <taxon>Pontibacillus</taxon>
    </lineage>
</organism>
<keyword evidence="7 10" id="KW-0732">Signal</keyword>
<dbReference type="Proteomes" id="UP000030401">
    <property type="component" value="Unassembled WGS sequence"/>
</dbReference>
<evidence type="ECO:0000256" key="5">
    <source>
        <dbReference type="ARBA" id="ARBA00022448"/>
    </source>
</evidence>
<comment type="function">
    <text evidence="10">Involved in the system for phosphate transport across the cytoplasmic membrane.</text>
</comment>
<dbReference type="STRING" id="1385512.N784_00655"/>
<comment type="function">
    <text evidence="1">Part of the ABC transporter complex PstSACB involved in phosphate import.</text>
</comment>
<dbReference type="Pfam" id="PF12849">
    <property type="entry name" value="PBP_like_2"/>
    <property type="match status" value="1"/>
</dbReference>
<dbReference type="InterPro" id="IPR050811">
    <property type="entry name" value="Phosphate_ABC_transporter"/>
</dbReference>
<comment type="subcellular location">
    <subcellularLocation>
        <location evidence="2 10">Cell membrane</location>
        <topology evidence="2 10">Lipid-anchor</topology>
    </subcellularLocation>
</comment>
<dbReference type="NCBIfam" id="TIGR02136">
    <property type="entry name" value="ptsS_2"/>
    <property type="match status" value="1"/>
</dbReference>
<keyword evidence="14" id="KW-1185">Reference proteome</keyword>
<evidence type="ECO:0000256" key="2">
    <source>
        <dbReference type="ARBA" id="ARBA00004193"/>
    </source>
</evidence>
<evidence type="ECO:0000256" key="7">
    <source>
        <dbReference type="ARBA" id="ARBA00022729"/>
    </source>
</evidence>
<evidence type="ECO:0000256" key="3">
    <source>
        <dbReference type="ARBA" id="ARBA00008725"/>
    </source>
</evidence>
<dbReference type="CDD" id="cd13654">
    <property type="entry name" value="PBP2_phosphate_like_2"/>
    <property type="match status" value="1"/>
</dbReference>
<evidence type="ECO:0000256" key="8">
    <source>
        <dbReference type="ARBA" id="ARBA00023139"/>
    </source>
</evidence>
<dbReference type="Gene3D" id="3.40.190.10">
    <property type="entry name" value="Periplasmic binding protein-like II"/>
    <property type="match status" value="2"/>
</dbReference>
<evidence type="ECO:0000256" key="6">
    <source>
        <dbReference type="ARBA" id="ARBA00022592"/>
    </source>
</evidence>
<feature type="chain" id="PRO_5027149809" description="Phosphate-binding protein" evidence="10">
    <location>
        <begin position="22"/>
        <end position="336"/>
    </location>
</feature>
<reference evidence="13 14" key="1">
    <citation type="submission" date="2013-08" db="EMBL/GenBank/DDBJ databases">
        <authorList>
            <person name="Huang J."/>
            <person name="Wang G."/>
        </authorList>
    </citation>
    <scope>NUCLEOTIDE SEQUENCE [LARGE SCALE GENOMIC DNA]</scope>
    <source>
        <strain evidence="13 14">JSM 072002</strain>
    </source>
</reference>
<dbReference type="RefSeq" id="WP_036830948.1">
    <property type="nucleotide sequence ID" value="NZ_AVPG01000001.1"/>
</dbReference>
<dbReference type="GO" id="GO:0005886">
    <property type="term" value="C:plasma membrane"/>
    <property type="evidence" value="ECO:0007669"/>
    <property type="project" value="UniProtKB-SubCell"/>
</dbReference>
<feature type="region of interest" description="Disordered" evidence="11">
    <location>
        <begin position="25"/>
        <end position="56"/>
    </location>
</feature>
<evidence type="ECO:0000256" key="10">
    <source>
        <dbReference type="RuleBase" id="RU367119"/>
    </source>
</evidence>
<proteinExistence type="inferred from homology"/>
<evidence type="ECO:0000256" key="9">
    <source>
        <dbReference type="ARBA" id="ARBA00023288"/>
    </source>
</evidence>
<evidence type="ECO:0000313" key="14">
    <source>
        <dbReference type="Proteomes" id="UP000030401"/>
    </source>
</evidence>
<dbReference type="EMBL" id="AVPG01000001">
    <property type="protein sequence ID" value="KGX88887.1"/>
    <property type="molecule type" value="Genomic_DNA"/>
</dbReference>
<keyword evidence="9 10" id="KW-0449">Lipoprotein</keyword>
<keyword evidence="5 10" id="KW-0813">Transport</keyword>
<evidence type="ECO:0000256" key="4">
    <source>
        <dbReference type="ARBA" id="ARBA00011529"/>
    </source>
</evidence>
<keyword evidence="10" id="KW-1003">Cell membrane</keyword>
<dbReference type="OrthoDB" id="9790048at2"/>
<evidence type="ECO:0000259" key="12">
    <source>
        <dbReference type="Pfam" id="PF12849"/>
    </source>
</evidence>
<evidence type="ECO:0000256" key="11">
    <source>
        <dbReference type="SAM" id="MobiDB-lite"/>
    </source>
</evidence>
<comment type="subunit">
    <text evidence="4 10">The complex is composed of two ATP-binding proteins (PstB), two transmembrane proteins (PstC and PstA) and a solute-binding protein (PstS).</text>
</comment>
<name>A0A0A5HZ50_9BACI</name>
<comment type="similarity">
    <text evidence="3 10">Belongs to the PstS family.</text>
</comment>
<gene>
    <name evidence="13" type="ORF">N784_00655</name>
</gene>
<accession>A0A0A5HZ50</accession>
<evidence type="ECO:0000313" key="13">
    <source>
        <dbReference type="EMBL" id="KGX88887.1"/>
    </source>
</evidence>
<feature type="signal peptide" evidence="10">
    <location>
        <begin position="1"/>
        <end position="21"/>
    </location>
</feature>
<dbReference type="SUPFAM" id="SSF53850">
    <property type="entry name" value="Periplasmic binding protein-like II"/>
    <property type="match status" value="1"/>
</dbReference>
<dbReference type="GO" id="GO:0042301">
    <property type="term" value="F:phosphate ion binding"/>
    <property type="evidence" value="ECO:0007669"/>
    <property type="project" value="UniProtKB-UniRule"/>
</dbReference>
<keyword evidence="10" id="KW-0472">Membrane</keyword>
<keyword evidence="6 10" id="KW-0592">Phosphate transport</keyword>
<dbReference type="PANTHER" id="PTHR30570">
    <property type="entry name" value="PERIPLASMIC PHOSPHATE BINDING COMPONENT OF PHOSPHATE ABC TRANSPORTER"/>
    <property type="match status" value="1"/>
</dbReference>
<feature type="domain" description="PBP" evidence="12">
    <location>
        <begin position="48"/>
        <end position="298"/>
    </location>
</feature>
<dbReference type="PROSITE" id="PS51257">
    <property type="entry name" value="PROKAR_LIPOPROTEIN"/>
    <property type="match status" value="1"/>
</dbReference>